<dbReference type="Gene3D" id="3.90.1170.50">
    <property type="entry name" value="Aldehyde oxidase/xanthine dehydrogenase, a/b hammerhead"/>
    <property type="match status" value="1"/>
</dbReference>
<dbReference type="EMBL" id="JAMSHT010000001">
    <property type="protein sequence ID" value="MCM8557793.1"/>
    <property type="molecule type" value="Genomic_DNA"/>
</dbReference>
<evidence type="ECO:0000313" key="3">
    <source>
        <dbReference type="EMBL" id="MCM8557793.1"/>
    </source>
</evidence>
<dbReference type="RefSeq" id="WP_252114169.1">
    <property type="nucleotide sequence ID" value="NZ_JAMSHT010000001.1"/>
</dbReference>
<dbReference type="SUPFAM" id="SSF56003">
    <property type="entry name" value="Molybdenum cofactor-binding domain"/>
    <property type="match status" value="2"/>
</dbReference>
<dbReference type="Proteomes" id="UP001155128">
    <property type="component" value="Unassembled WGS sequence"/>
</dbReference>
<dbReference type="InterPro" id="IPR000674">
    <property type="entry name" value="Ald_Oxase/Xan_DH_a/b"/>
</dbReference>
<proteinExistence type="predicted"/>
<accession>A0A9X2EGW5</accession>
<keyword evidence="1" id="KW-0472">Membrane</keyword>
<dbReference type="AlphaFoldDB" id="A0A9X2EGW5"/>
<dbReference type="Pfam" id="PF20256">
    <property type="entry name" value="MoCoBD_2"/>
    <property type="match status" value="2"/>
</dbReference>
<keyword evidence="4" id="KW-1185">Reference proteome</keyword>
<evidence type="ECO:0000313" key="4">
    <source>
        <dbReference type="Proteomes" id="UP001155128"/>
    </source>
</evidence>
<keyword evidence="1" id="KW-0812">Transmembrane</keyword>
<feature type="domain" description="Aldehyde oxidase/xanthine dehydrogenase a/b hammerhead" evidence="2">
    <location>
        <begin position="208"/>
        <end position="284"/>
    </location>
</feature>
<dbReference type="PANTHER" id="PTHR47495">
    <property type="entry name" value="ALDEHYDE DEHYDROGENASE"/>
    <property type="match status" value="1"/>
</dbReference>
<dbReference type="InterPro" id="IPR008274">
    <property type="entry name" value="AldOxase/xan_DH_MoCoBD1"/>
</dbReference>
<reference evidence="3" key="1">
    <citation type="submission" date="2022-06" db="EMBL/GenBank/DDBJ databases">
        <title>Sphingomicrobium sedimins sp. nov., a marine bacterium isolated from tidal flat.</title>
        <authorList>
            <person name="Kim C.-H."/>
            <person name="Yoo Y."/>
            <person name="Kim J.-J."/>
        </authorList>
    </citation>
    <scope>NUCLEOTIDE SEQUENCE</scope>
    <source>
        <strain evidence="3">GRR-S6-50</strain>
    </source>
</reference>
<protein>
    <submittedName>
        <fullName evidence="3">Molybdopterin-dependent oxidoreductase</fullName>
    </submittedName>
</protein>
<dbReference type="InterPro" id="IPR037165">
    <property type="entry name" value="AldOxase/xan_DH_Mopterin-bd_sf"/>
</dbReference>
<dbReference type="Gene3D" id="3.30.365.10">
    <property type="entry name" value="Aldehyde oxidase/xanthine dehydrogenase, molybdopterin binding domain"/>
    <property type="match status" value="4"/>
</dbReference>
<name>A0A9X2EGW5_9SPHN</name>
<evidence type="ECO:0000256" key="1">
    <source>
        <dbReference type="SAM" id="Phobius"/>
    </source>
</evidence>
<feature type="transmembrane region" description="Helical" evidence="1">
    <location>
        <begin position="7"/>
        <end position="25"/>
    </location>
</feature>
<dbReference type="GO" id="GO:0016491">
    <property type="term" value="F:oxidoreductase activity"/>
    <property type="evidence" value="ECO:0007669"/>
    <property type="project" value="InterPro"/>
</dbReference>
<keyword evidence="1" id="KW-1133">Transmembrane helix</keyword>
<sequence>MQIDRRSLLIAGGVGAGLLVAWRLWPEGDAPLPVPEGSAEIGGLISLAPSGEITLHIPQVETGQGIWTALAQLAADEMGARLEDVAVQPLQAGAGFANPVIAEAFGRNVRLTGAATSVRGFAEPVRQAAAGIRGLLLAEAEALTDIDATSLTAINSEIIGGPRPLAFADLAEGAASRSVPGGMTLREWGSGGIAGTSAPRIDIAAKARGLWRFASDVRLPNMIHAAARLAPRGQRITRLDRAAADRPGLIDLIETPNYVAALGESWWQAEQALVAARVRFDTAPLDDASLSARLDAAMNEGRGETQFARGDASRALRGAEAPLSARYRFAPLVHHGLEPMSCAARQRSDGGLDIWATTQAPDALREAVAAATGVAIGAVSVIPMGVGDDSGRAIENDAAPIAAQLAIRTERPVMLTLSQSQTRLTSAMRSPGLVRASARISPERRIAAMQLRLVANGGMGASLDRLAGGDGRGIAPVVGRTGTPYAIPDLAIESVDAGLPLRTGHHRSSLDAMLNFASESMVDEVARAIGAEPVSFRIGMLGGDVRLAQLLGRVADAAQWDGGGPGSAMGVACAAIDGSRIALIAEAEMAAGSLRVARLVAAVDCGRVINPGLVEQQVAGGLLSALADMQDPAPVIERALPRLRGRPARPAMASIPEMEIIVMPSDAPMGGVTSLGAMGLAPALANALAADQGPRLRTVPFSLDR</sequence>
<evidence type="ECO:0000259" key="2">
    <source>
        <dbReference type="SMART" id="SM01008"/>
    </source>
</evidence>
<gene>
    <name evidence="3" type="ORF">NDO55_08165</name>
</gene>
<comment type="caution">
    <text evidence="3">The sequence shown here is derived from an EMBL/GenBank/DDBJ whole genome shotgun (WGS) entry which is preliminary data.</text>
</comment>
<dbReference type="InterPro" id="IPR052516">
    <property type="entry name" value="N-heterocyclic_Hydroxylase"/>
</dbReference>
<dbReference type="PANTHER" id="PTHR47495:SF1">
    <property type="entry name" value="BLL3820 PROTEIN"/>
    <property type="match status" value="1"/>
</dbReference>
<dbReference type="Pfam" id="PF02738">
    <property type="entry name" value="MoCoBD_1"/>
    <property type="match status" value="1"/>
</dbReference>
<dbReference type="SMART" id="SM01008">
    <property type="entry name" value="Ald_Xan_dh_C"/>
    <property type="match status" value="1"/>
</dbReference>
<organism evidence="3 4">
    <name type="scientific">Sphingomicrobium sediminis</name>
    <dbReference type="NCBI Taxonomy" id="2950949"/>
    <lineage>
        <taxon>Bacteria</taxon>
        <taxon>Pseudomonadati</taxon>
        <taxon>Pseudomonadota</taxon>
        <taxon>Alphaproteobacteria</taxon>
        <taxon>Sphingomonadales</taxon>
        <taxon>Sphingomonadaceae</taxon>
        <taxon>Sphingomicrobium</taxon>
    </lineage>
</organism>
<dbReference type="InterPro" id="IPR046867">
    <property type="entry name" value="AldOxase/xan_DH_MoCoBD2"/>
</dbReference>